<evidence type="ECO:0000313" key="8">
    <source>
        <dbReference type="Proteomes" id="UP001589783"/>
    </source>
</evidence>
<evidence type="ECO:0000256" key="1">
    <source>
        <dbReference type="ARBA" id="ARBA00001974"/>
    </source>
</evidence>
<dbReference type="PRINTS" id="PR00411">
    <property type="entry name" value="PNDRDTASEI"/>
</dbReference>
<keyword evidence="4" id="KW-0560">Oxidoreductase</keyword>
<evidence type="ECO:0000256" key="4">
    <source>
        <dbReference type="ARBA" id="ARBA00023002"/>
    </source>
</evidence>
<organism evidence="7 8">
    <name type="scientific">Gordonia phosphorivorans</name>
    <dbReference type="NCBI Taxonomy" id="1056982"/>
    <lineage>
        <taxon>Bacteria</taxon>
        <taxon>Bacillati</taxon>
        <taxon>Actinomycetota</taxon>
        <taxon>Actinomycetes</taxon>
        <taxon>Mycobacteriales</taxon>
        <taxon>Gordoniaceae</taxon>
        <taxon>Gordonia</taxon>
    </lineage>
</organism>
<dbReference type="EMBL" id="JBHLWV010000001">
    <property type="protein sequence ID" value="MFC0313302.1"/>
    <property type="molecule type" value="Genomic_DNA"/>
</dbReference>
<keyword evidence="3" id="KW-0274">FAD</keyword>
<dbReference type="InterPro" id="IPR023753">
    <property type="entry name" value="FAD/NAD-binding_dom"/>
</dbReference>
<dbReference type="Pfam" id="PF07992">
    <property type="entry name" value="Pyr_redox_2"/>
    <property type="match status" value="1"/>
</dbReference>
<dbReference type="PANTHER" id="PTHR43557:SF2">
    <property type="entry name" value="RIESKE DOMAIN-CONTAINING PROTEIN-RELATED"/>
    <property type="match status" value="1"/>
</dbReference>
<sequence>MTDSVVIVGGGLGASRLAENLRGNEFAAPITIISAEAHPPYDRPPLSKSTLTDAADRVDLKPSEFYTDAGIELRLSSRVVAVDTAARHVTVETGGQRSEVPYGTLVLATGLSPRRFPGEGADLSGVHVIRTFDDAVALREDVDGVRTAVVIGAGFIGCEAAASLTKLGLTVTVVEPAQTPLAGALGPVIGGFVARLHTEAGVNLRTGVGVTRLCGTDGRVSAVELDDGTVLDADLVVVGIGGYPDLTYLEGSGIELADRSTGGGIACDHLGHTSAPGVFAIGDAANWADAHGRRHRVEHWNHTVEQAVTVAAEIEEHALPAPTVPYFWSDQYDLKVQLLGAPRPDDQVHVVDDDGRKFLAYYSRDGLLTGVVGAGRVGKLMKTRPHLLTETPIAELLDAQ</sequence>
<name>A0ABV6H351_9ACTN</name>
<dbReference type="Gene3D" id="3.30.390.30">
    <property type="match status" value="1"/>
</dbReference>
<comment type="caution">
    <text evidence="7">The sequence shown here is derived from an EMBL/GenBank/DDBJ whole genome shotgun (WGS) entry which is preliminary data.</text>
</comment>
<comment type="cofactor">
    <cofactor evidence="1">
        <name>FAD</name>
        <dbReference type="ChEBI" id="CHEBI:57692"/>
    </cofactor>
</comment>
<dbReference type="InterPro" id="IPR050446">
    <property type="entry name" value="FAD-oxidoreductase/Apoptosis"/>
</dbReference>
<dbReference type="Pfam" id="PF14759">
    <property type="entry name" value="Reductase_C"/>
    <property type="match status" value="1"/>
</dbReference>
<keyword evidence="8" id="KW-1185">Reference proteome</keyword>
<dbReference type="RefSeq" id="WP_382359186.1">
    <property type="nucleotide sequence ID" value="NZ_JBHLWV010000001.1"/>
</dbReference>
<dbReference type="InterPro" id="IPR028202">
    <property type="entry name" value="Reductase_C"/>
</dbReference>
<evidence type="ECO:0000256" key="2">
    <source>
        <dbReference type="ARBA" id="ARBA00022630"/>
    </source>
</evidence>
<evidence type="ECO:0000256" key="3">
    <source>
        <dbReference type="ARBA" id="ARBA00022827"/>
    </source>
</evidence>
<keyword evidence="2" id="KW-0285">Flavoprotein</keyword>
<dbReference type="Proteomes" id="UP001589783">
    <property type="component" value="Unassembled WGS sequence"/>
</dbReference>
<evidence type="ECO:0000313" key="7">
    <source>
        <dbReference type="EMBL" id="MFC0313302.1"/>
    </source>
</evidence>
<dbReference type="InterPro" id="IPR016156">
    <property type="entry name" value="FAD/NAD-linked_Rdtase_dimer_sf"/>
</dbReference>
<feature type="domain" description="Reductase C-terminal" evidence="6">
    <location>
        <begin position="326"/>
        <end position="387"/>
    </location>
</feature>
<dbReference type="PRINTS" id="PR00368">
    <property type="entry name" value="FADPNR"/>
</dbReference>
<dbReference type="InterPro" id="IPR036188">
    <property type="entry name" value="FAD/NAD-bd_sf"/>
</dbReference>
<dbReference type="SUPFAM" id="SSF55424">
    <property type="entry name" value="FAD/NAD-linked reductases, dimerisation (C-terminal) domain"/>
    <property type="match status" value="1"/>
</dbReference>
<feature type="domain" description="FAD/NAD(P)-binding" evidence="5">
    <location>
        <begin position="4"/>
        <end position="307"/>
    </location>
</feature>
<dbReference type="PANTHER" id="PTHR43557">
    <property type="entry name" value="APOPTOSIS-INDUCING FACTOR 1"/>
    <property type="match status" value="1"/>
</dbReference>
<gene>
    <name evidence="7" type="ORF">ACFFJD_00320</name>
</gene>
<evidence type="ECO:0000259" key="5">
    <source>
        <dbReference type="Pfam" id="PF07992"/>
    </source>
</evidence>
<proteinExistence type="predicted"/>
<dbReference type="Gene3D" id="3.50.50.60">
    <property type="entry name" value="FAD/NAD(P)-binding domain"/>
    <property type="match status" value="2"/>
</dbReference>
<evidence type="ECO:0000259" key="6">
    <source>
        <dbReference type="Pfam" id="PF14759"/>
    </source>
</evidence>
<protein>
    <submittedName>
        <fullName evidence="7">NAD(P)/FAD-dependent oxidoreductase</fullName>
    </submittedName>
</protein>
<reference evidence="7 8" key="1">
    <citation type="submission" date="2024-09" db="EMBL/GenBank/DDBJ databases">
        <authorList>
            <person name="Sun Q."/>
            <person name="Mori K."/>
        </authorList>
    </citation>
    <scope>NUCLEOTIDE SEQUENCE [LARGE SCALE GENOMIC DNA]</scope>
    <source>
        <strain evidence="7 8">CCM 7957</strain>
    </source>
</reference>
<accession>A0ABV6H351</accession>
<dbReference type="SUPFAM" id="SSF51905">
    <property type="entry name" value="FAD/NAD(P)-binding domain"/>
    <property type="match status" value="2"/>
</dbReference>